<protein>
    <submittedName>
        <fullName evidence="1">Uncharacterized protein</fullName>
    </submittedName>
</protein>
<reference evidence="2" key="1">
    <citation type="submission" date="2014-09" db="EMBL/GenBank/DDBJ databases">
        <authorList>
            <person name="Mudge J."/>
            <person name="Ramaraj T."/>
            <person name="Lindquist I.E."/>
            <person name="Bharti A.K."/>
            <person name="Sundararajan A."/>
            <person name="Cameron C.T."/>
            <person name="Woodward J.E."/>
            <person name="May G.D."/>
            <person name="Brubaker C."/>
            <person name="Broadhvest J."/>
            <person name="Wilkins T.A."/>
        </authorList>
    </citation>
    <scope>NUCLEOTIDE SEQUENCE</scope>
    <source>
        <strain evidence="2">cv. AKA8401</strain>
    </source>
</reference>
<proteinExistence type="predicted"/>
<organism evidence="1 2">
    <name type="scientific">Gossypium arboreum</name>
    <name type="common">Tree cotton</name>
    <name type="synonym">Gossypium nanking</name>
    <dbReference type="NCBI Taxonomy" id="29729"/>
    <lineage>
        <taxon>Eukaryota</taxon>
        <taxon>Viridiplantae</taxon>
        <taxon>Streptophyta</taxon>
        <taxon>Embryophyta</taxon>
        <taxon>Tracheophyta</taxon>
        <taxon>Spermatophyta</taxon>
        <taxon>Magnoliopsida</taxon>
        <taxon>eudicotyledons</taxon>
        <taxon>Gunneridae</taxon>
        <taxon>Pentapetalae</taxon>
        <taxon>rosids</taxon>
        <taxon>malvids</taxon>
        <taxon>Malvales</taxon>
        <taxon>Malvaceae</taxon>
        <taxon>Malvoideae</taxon>
        <taxon>Gossypium</taxon>
    </lineage>
</organism>
<sequence length="12" mass="1574">MCRILIRYYVPF</sequence>
<comment type="caution">
    <text evidence="1">The sequence shown here is derived from an EMBL/GenBank/DDBJ whole genome shotgun (WGS) entry which is preliminary data.</text>
</comment>
<evidence type="ECO:0000313" key="1">
    <source>
        <dbReference type="EMBL" id="KHG00515.1"/>
    </source>
</evidence>
<name>A0A0B0MI98_GOSAR</name>
<evidence type="ECO:0000313" key="2">
    <source>
        <dbReference type="Proteomes" id="UP000032142"/>
    </source>
</evidence>
<dbReference type="Proteomes" id="UP000032142">
    <property type="component" value="Unassembled WGS sequence"/>
</dbReference>
<dbReference type="EMBL" id="JRRC01132587">
    <property type="protein sequence ID" value="KHG00515.1"/>
    <property type="molecule type" value="Genomic_DNA"/>
</dbReference>
<keyword evidence="2" id="KW-1185">Reference proteome</keyword>
<accession>A0A0B0MI98</accession>
<gene>
    <name evidence="1" type="ORF">F383_38957</name>
</gene>